<feature type="transmembrane region" description="Helical" evidence="6">
    <location>
        <begin position="27"/>
        <end position="45"/>
    </location>
</feature>
<dbReference type="EMBL" id="PGGO01000009">
    <property type="protein sequence ID" value="PSH68461.1"/>
    <property type="molecule type" value="Genomic_DNA"/>
</dbReference>
<evidence type="ECO:0000259" key="7">
    <source>
        <dbReference type="Pfam" id="PF01478"/>
    </source>
</evidence>
<dbReference type="InterPro" id="IPR052218">
    <property type="entry name" value="Preflagellin_Peptidase"/>
</dbReference>
<dbReference type="PANTHER" id="PTHR36506:SF1">
    <property type="entry name" value="PREFLAGELLIN PEPTIDASE"/>
    <property type="match status" value="1"/>
</dbReference>
<evidence type="ECO:0000313" key="8">
    <source>
        <dbReference type="EMBL" id="PSH68461.1"/>
    </source>
</evidence>
<reference evidence="9" key="1">
    <citation type="submission" date="2017-11" db="EMBL/GenBank/DDBJ databases">
        <authorList>
            <person name="Kuznetsova I."/>
            <person name="Sazanova A."/>
            <person name="Chirak E."/>
            <person name="Safronova V."/>
            <person name="Willems A."/>
        </authorList>
    </citation>
    <scope>NUCLEOTIDE SEQUENCE [LARGE SCALE GENOMIC DNA]</scope>
    <source>
        <strain evidence="9">STM 196</strain>
    </source>
</reference>
<feature type="transmembrane region" description="Helical" evidence="6">
    <location>
        <begin position="144"/>
        <end position="168"/>
    </location>
</feature>
<sequence>MIEAAILTVFPFAMAFAAVSDLLSMTIQNRVSLILIISFAVLAPLTGMPWELYGMHFVAGAAVLATTFALFATGTMGGGDAKLMSATAVWLGWNLGLVEYLLTMSMLGGLLTIAILRYRSSQFAVAYTDRFEFMRRLARKDVGVPYGIALGMAGLLTFPGSPLCQWVINRLAQI</sequence>
<keyword evidence="9" id="KW-1185">Reference proteome</keyword>
<keyword evidence="2" id="KW-1003">Cell membrane</keyword>
<keyword evidence="5 6" id="KW-0472">Membrane</keyword>
<organism evidence="8 9">
    <name type="scientific">Phyllobacterium brassicacearum</name>
    <dbReference type="NCBI Taxonomy" id="314235"/>
    <lineage>
        <taxon>Bacteria</taxon>
        <taxon>Pseudomonadati</taxon>
        <taxon>Pseudomonadota</taxon>
        <taxon>Alphaproteobacteria</taxon>
        <taxon>Hyphomicrobiales</taxon>
        <taxon>Phyllobacteriaceae</taxon>
        <taxon>Phyllobacterium</taxon>
    </lineage>
</organism>
<name>A0A2P7BPQ5_9HYPH</name>
<evidence type="ECO:0000256" key="2">
    <source>
        <dbReference type="ARBA" id="ARBA00022475"/>
    </source>
</evidence>
<gene>
    <name evidence="8" type="ORF">CU102_13730</name>
</gene>
<feature type="domain" description="Prepilin type IV endopeptidase peptidase" evidence="7">
    <location>
        <begin position="9"/>
        <end position="112"/>
    </location>
</feature>
<feature type="transmembrane region" description="Helical" evidence="6">
    <location>
        <begin position="97"/>
        <end position="116"/>
    </location>
</feature>
<proteinExistence type="predicted"/>
<keyword evidence="4 6" id="KW-1133">Transmembrane helix</keyword>
<protein>
    <submittedName>
        <fullName evidence="8">Peptidase</fullName>
    </submittedName>
</protein>
<dbReference type="RefSeq" id="WP_106711771.1">
    <property type="nucleotide sequence ID" value="NZ_PGGO01000009.1"/>
</dbReference>
<accession>A0A2P7BPQ5</accession>
<dbReference type="PANTHER" id="PTHR36506">
    <property type="entry name" value="PREFLAGELLIN PEPTIDASE"/>
    <property type="match status" value="1"/>
</dbReference>
<dbReference type="Proteomes" id="UP000241444">
    <property type="component" value="Unassembled WGS sequence"/>
</dbReference>
<comment type="subcellular location">
    <subcellularLocation>
        <location evidence="1">Cell membrane</location>
        <topology evidence="1">Multi-pass membrane protein</topology>
    </subcellularLocation>
</comment>
<dbReference type="GO" id="GO:0004190">
    <property type="term" value="F:aspartic-type endopeptidase activity"/>
    <property type="evidence" value="ECO:0007669"/>
    <property type="project" value="InterPro"/>
</dbReference>
<dbReference type="Gene3D" id="1.20.120.1220">
    <property type="match status" value="1"/>
</dbReference>
<evidence type="ECO:0000313" key="9">
    <source>
        <dbReference type="Proteomes" id="UP000241444"/>
    </source>
</evidence>
<dbReference type="GO" id="GO:0005886">
    <property type="term" value="C:plasma membrane"/>
    <property type="evidence" value="ECO:0007669"/>
    <property type="project" value="UniProtKB-SubCell"/>
</dbReference>
<evidence type="ECO:0000256" key="5">
    <source>
        <dbReference type="ARBA" id="ARBA00023136"/>
    </source>
</evidence>
<dbReference type="AlphaFoldDB" id="A0A2P7BPQ5"/>
<evidence type="ECO:0000256" key="3">
    <source>
        <dbReference type="ARBA" id="ARBA00022692"/>
    </source>
</evidence>
<dbReference type="OrthoDB" id="5329005at2"/>
<evidence type="ECO:0000256" key="4">
    <source>
        <dbReference type="ARBA" id="ARBA00022989"/>
    </source>
</evidence>
<dbReference type="InterPro" id="IPR000045">
    <property type="entry name" value="Prepilin_IV_endopep_pep"/>
</dbReference>
<comment type="caution">
    <text evidence="8">The sequence shown here is derived from an EMBL/GenBank/DDBJ whole genome shotgun (WGS) entry which is preliminary data.</text>
</comment>
<keyword evidence="3 6" id="KW-0812">Transmembrane</keyword>
<evidence type="ECO:0000256" key="1">
    <source>
        <dbReference type="ARBA" id="ARBA00004651"/>
    </source>
</evidence>
<feature type="transmembrane region" description="Helical" evidence="6">
    <location>
        <begin position="57"/>
        <end position="77"/>
    </location>
</feature>
<dbReference type="Pfam" id="PF01478">
    <property type="entry name" value="Peptidase_A24"/>
    <property type="match status" value="1"/>
</dbReference>
<evidence type="ECO:0000256" key="6">
    <source>
        <dbReference type="SAM" id="Phobius"/>
    </source>
</evidence>